<evidence type="ECO:0000313" key="2">
    <source>
        <dbReference type="Proteomes" id="UP000185639"/>
    </source>
</evidence>
<dbReference type="OrthoDB" id="5293309at2"/>
<sequence length="183" mass="21172">MALKATIYKAELMISDMDRDYYATHTLTIAQHPSETILRMMTRIAVFALNAHERLEFTRGISTDDEPDLWQRTYSDETELWIELGQPDEKRLRKACNKAQSVKLYGYQGNAFDVWWKQHENKIHAYPKLSVIKLADDACTQLESLCTRTMRLQATIQDGTMWLGNDEQSIEFTPETLFGGDQS</sequence>
<dbReference type="CDD" id="cd22368">
    <property type="entry name" value="YaeQ-like"/>
    <property type="match status" value="1"/>
</dbReference>
<dbReference type="AlphaFoldDB" id="A0A1N7P934"/>
<keyword evidence="2" id="KW-1185">Reference proteome</keyword>
<dbReference type="InterPro" id="IPR038590">
    <property type="entry name" value="YaeQ_sf"/>
</dbReference>
<reference evidence="2" key="1">
    <citation type="submission" date="2017-01" db="EMBL/GenBank/DDBJ databases">
        <authorList>
            <person name="Varghese N."/>
            <person name="Submissions S."/>
        </authorList>
    </citation>
    <scope>NUCLEOTIDE SEQUENCE [LARGE SCALE GENOMIC DNA]</scope>
    <source>
        <strain evidence="2">DSM 24913</strain>
    </source>
</reference>
<dbReference type="InterPro" id="IPR009822">
    <property type="entry name" value="YaeQ"/>
</dbReference>
<organism evidence="1 2">
    <name type="scientific">Thalassolituus maritimus</name>
    <dbReference type="NCBI Taxonomy" id="484498"/>
    <lineage>
        <taxon>Bacteria</taxon>
        <taxon>Pseudomonadati</taxon>
        <taxon>Pseudomonadota</taxon>
        <taxon>Gammaproteobacteria</taxon>
        <taxon>Oceanospirillales</taxon>
        <taxon>Oceanospirillaceae</taxon>
        <taxon>Thalassolituus</taxon>
    </lineage>
</organism>
<accession>A0A1N7P934</accession>
<name>A0A1N7P934_9GAMM</name>
<dbReference type="Pfam" id="PF07152">
    <property type="entry name" value="YaeQ"/>
    <property type="match status" value="1"/>
</dbReference>
<dbReference type="PIRSF" id="PIRSF011484">
    <property type="entry name" value="YaeQ"/>
    <property type="match status" value="1"/>
</dbReference>
<proteinExistence type="predicted"/>
<dbReference type="EMBL" id="FTOH01000009">
    <property type="protein sequence ID" value="SIT07047.1"/>
    <property type="molecule type" value="Genomic_DNA"/>
</dbReference>
<gene>
    <name evidence="1" type="ORF">SAMN05421686_10919</name>
</gene>
<dbReference type="RefSeq" id="WP_068439536.1">
    <property type="nucleotide sequence ID" value="NZ_CAJWBH010000001.1"/>
</dbReference>
<dbReference type="Proteomes" id="UP000185639">
    <property type="component" value="Unassembled WGS sequence"/>
</dbReference>
<dbReference type="InterPro" id="IPR011335">
    <property type="entry name" value="Restrct_endonuc-II-like"/>
</dbReference>
<dbReference type="SMART" id="SM01322">
    <property type="entry name" value="YaeQ"/>
    <property type="match status" value="1"/>
</dbReference>
<dbReference type="PANTHER" id="PTHR38784">
    <property type="entry name" value="SUCROSE PHOSPHORYLASE"/>
    <property type="match status" value="1"/>
</dbReference>
<evidence type="ECO:0000313" key="1">
    <source>
        <dbReference type="EMBL" id="SIT07047.1"/>
    </source>
</evidence>
<dbReference type="PANTHER" id="PTHR38784:SF1">
    <property type="entry name" value="SUCROSE PHOSPHORYLASE"/>
    <property type="match status" value="1"/>
</dbReference>
<protein>
    <submittedName>
        <fullName evidence="1">Uncharacterized conserved protein YaeQ, suppresses RfaH defect</fullName>
    </submittedName>
</protein>
<dbReference type="STRING" id="484498.SAMN05421686_10919"/>
<dbReference type="SUPFAM" id="SSF52980">
    <property type="entry name" value="Restriction endonuclease-like"/>
    <property type="match status" value="1"/>
</dbReference>
<dbReference type="Gene3D" id="3.10.640.10">
    <property type="entry name" value="Restriction endonuclease-like alpha-beta roll domain"/>
    <property type="match status" value="1"/>
</dbReference>